<dbReference type="SUPFAM" id="SSF56655">
    <property type="entry name" value="Carbohydrate phosphatase"/>
    <property type="match status" value="1"/>
</dbReference>
<feature type="binding site" evidence="10">
    <location>
        <position position="245"/>
    </location>
    <ligand>
        <name>Mg(2+)</name>
        <dbReference type="ChEBI" id="CHEBI:18420"/>
        <label>1</label>
        <note>catalytic</note>
    </ligand>
</feature>
<feature type="binding site" evidence="9">
    <location>
        <position position="91"/>
    </location>
    <ligand>
        <name>Mg(2+)</name>
        <dbReference type="ChEBI" id="CHEBI:18420"/>
        <label>1</label>
    </ligand>
</feature>
<dbReference type="AlphaFoldDB" id="A0A7J0BNY5"/>
<dbReference type="Gene3D" id="3.40.190.80">
    <property type="match status" value="1"/>
</dbReference>
<feature type="binding site" evidence="9">
    <location>
        <position position="111"/>
    </location>
    <ligand>
        <name>Mg(2+)</name>
        <dbReference type="ChEBI" id="CHEBI:18420"/>
        <label>2</label>
    </ligand>
</feature>
<comment type="caution">
    <text evidence="11">The sequence shown here is derived from an EMBL/GenBank/DDBJ whole genome shotgun (WGS) entry which is preliminary data.</text>
</comment>
<feature type="binding site" evidence="10">
    <location>
        <position position="91"/>
    </location>
    <ligand>
        <name>Mg(2+)</name>
        <dbReference type="ChEBI" id="CHEBI:18420"/>
        <label>1</label>
        <note>catalytic</note>
    </ligand>
</feature>
<dbReference type="GO" id="GO:0008441">
    <property type="term" value="F:3'(2'),5'-bisphosphate nucleotidase activity"/>
    <property type="evidence" value="ECO:0007669"/>
    <property type="project" value="UniProtKB-UniRule"/>
</dbReference>
<evidence type="ECO:0000256" key="2">
    <source>
        <dbReference type="ARBA" id="ARBA00005289"/>
    </source>
</evidence>
<comment type="similarity">
    <text evidence="2 9">Belongs to the inositol monophosphatase superfamily. CysQ family.</text>
</comment>
<dbReference type="GO" id="GO:0050427">
    <property type="term" value="P:3'-phosphoadenosine 5'-phosphosulfate metabolic process"/>
    <property type="evidence" value="ECO:0007669"/>
    <property type="project" value="TreeGrafter"/>
</dbReference>
<dbReference type="GO" id="GO:0046854">
    <property type="term" value="P:phosphatidylinositol phosphate biosynthetic process"/>
    <property type="evidence" value="ECO:0007669"/>
    <property type="project" value="InterPro"/>
</dbReference>
<feature type="binding site" evidence="9">
    <location>
        <position position="114"/>
    </location>
    <ligand>
        <name>Mg(2+)</name>
        <dbReference type="ChEBI" id="CHEBI:18420"/>
        <label>2</label>
    </ligand>
</feature>
<dbReference type="InterPro" id="IPR006240">
    <property type="entry name" value="CysQ"/>
</dbReference>
<keyword evidence="4" id="KW-0997">Cell inner membrane</keyword>
<evidence type="ECO:0000256" key="8">
    <source>
        <dbReference type="ARBA" id="ARBA00023136"/>
    </source>
</evidence>
<keyword evidence="12" id="KW-1185">Reference proteome</keyword>
<evidence type="ECO:0000313" key="11">
    <source>
        <dbReference type="EMBL" id="GFM34764.1"/>
    </source>
</evidence>
<dbReference type="PRINTS" id="PR00377">
    <property type="entry name" value="IMPHPHTASES"/>
</dbReference>
<evidence type="ECO:0000256" key="1">
    <source>
        <dbReference type="ARBA" id="ARBA00001625"/>
    </source>
</evidence>
<dbReference type="EC" id="3.1.3.7" evidence="9"/>
<feature type="binding site" evidence="9">
    <location>
        <position position="245"/>
    </location>
    <ligand>
        <name>Mg(2+)</name>
        <dbReference type="ChEBI" id="CHEBI:18420"/>
        <label>2</label>
    </ligand>
</feature>
<keyword evidence="6 9" id="KW-0378">Hydrolase</keyword>
<evidence type="ECO:0000256" key="6">
    <source>
        <dbReference type="ARBA" id="ARBA00022801"/>
    </source>
</evidence>
<feature type="binding site" evidence="9">
    <location>
        <position position="113"/>
    </location>
    <ligand>
        <name>Mg(2+)</name>
        <dbReference type="ChEBI" id="CHEBI:18420"/>
        <label>1</label>
    </ligand>
</feature>
<accession>A0A7J0BNY5</accession>
<reference evidence="11 12" key="1">
    <citation type="submission" date="2020-05" db="EMBL/GenBank/DDBJ databases">
        <title>Draft genome sequence of Desulfovibrio sp. strain HN2T.</title>
        <authorList>
            <person name="Ueno A."/>
            <person name="Tamazawa S."/>
            <person name="Tamamura S."/>
            <person name="Murakami T."/>
            <person name="Kiyama T."/>
            <person name="Inomata H."/>
            <person name="Amano Y."/>
            <person name="Miyakawa K."/>
            <person name="Tamaki H."/>
            <person name="Naganuma T."/>
            <person name="Kaneko K."/>
        </authorList>
    </citation>
    <scope>NUCLEOTIDE SEQUENCE [LARGE SCALE GENOMIC DNA]</scope>
    <source>
        <strain evidence="11 12">HN2</strain>
    </source>
</reference>
<feature type="binding site" evidence="10">
    <location>
        <position position="114"/>
    </location>
    <ligand>
        <name>Mg(2+)</name>
        <dbReference type="ChEBI" id="CHEBI:18420"/>
        <label>1</label>
        <note>catalytic</note>
    </ligand>
</feature>
<evidence type="ECO:0000256" key="9">
    <source>
        <dbReference type="HAMAP-Rule" id="MF_02095"/>
    </source>
</evidence>
<evidence type="ECO:0000256" key="10">
    <source>
        <dbReference type="PIRSR" id="PIRSR600760-2"/>
    </source>
</evidence>
<sequence length="284" mass="30532">MNRSVIEQLHAEGEFPQSLLTPLPAGLAEVFWHLALLAEEAGALIMQYYGGDVQISYKEDDSPVTIADEAANDCILSGLSRLVPDIPVISEEGGLPAYEERAAWPSYFLVDPLDGTKGFIKRNAQFTVNIAYMVNHRPLAGIIHVPLNGTTYLGVAGAGALRIGDGDGGPVRPLRTISSIRTRRDAGDGGPVVLQSNVDKTPRLDSYMGDAPHTRLRAGSSYKFCLLAEGRAQLFPCLHATWEWDTAAGQALLEAAGGSMCGFEGEPFLYGKADLLNGWFVARA</sequence>
<feature type="binding site" evidence="9">
    <location>
        <position position="111"/>
    </location>
    <ligand>
        <name>Mg(2+)</name>
        <dbReference type="ChEBI" id="CHEBI:18420"/>
        <label>1</label>
    </ligand>
</feature>
<gene>
    <name evidence="11" type="primary">cysQ-2</name>
    <name evidence="9" type="synonym">cysQ</name>
    <name evidence="11" type="ORF">DSM101010T_31290</name>
</gene>
<keyword evidence="7 9" id="KW-0460">Magnesium</keyword>
<dbReference type="HAMAP" id="MF_02095">
    <property type="entry name" value="CysQ"/>
    <property type="match status" value="1"/>
</dbReference>
<dbReference type="Proteomes" id="UP000503840">
    <property type="component" value="Unassembled WGS sequence"/>
</dbReference>
<evidence type="ECO:0000256" key="5">
    <source>
        <dbReference type="ARBA" id="ARBA00022723"/>
    </source>
</evidence>
<feature type="binding site" evidence="10">
    <location>
        <position position="111"/>
    </location>
    <ligand>
        <name>Mg(2+)</name>
        <dbReference type="ChEBI" id="CHEBI:18420"/>
        <label>1</label>
        <note>catalytic</note>
    </ligand>
</feature>
<proteinExistence type="inferred from homology"/>
<comment type="subcellular location">
    <subcellularLocation>
        <location evidence="9">Cell membrane</location>
        <topology evidence="9">Peripheral membrane protein</topology>
        <orientation evidence="9">Cytoplasmic side</orientation>
    </subcellularLocation>
</comment>
<feature type="binding site" evidence="9">
    <location>
        <position position="245"/>
    </location>
    <ligand>
        <name>substrate</name>
    </ligand>
</feature>
<dbReference type="GO" id="GO:0000287">
    <property type="term" value="F:magnesium ion binding"/>
    <property type="evidence" value="ECO:0007669"/>
    <property type="project" value="UniProtKB-UniRule"/>
</dbReference>
<feature type="binding site" evidence="9">
    <location>
        <begin position="113"/>
        <end position="116"/>
    </location>
    <ligand>
        <name>substrate</name>
    </ligand>
</feature>
<dbReference type="PROSITE" id="PS00630">
    <property type="entry name" value="IMP_2"/>
    <property type="match status" value="1"/>
</dbReference>
<dbReference type="EMBL" id="BLVO01000016">
    <property type="protein sequence ID" value="GFM34764.1"/>
    <property type="molecule type" value="Genomic_DNA"/>
</dbReference>
<feature type="binding site" evidence="9">
    <location>
        <position position="91"/>
    </location>
    <ligand>
        <name>substrate</name>
    </ligand>
</feature>
<comment type="cofactor">
    <cofactor evidence="9 10">
        <name>Mg(2+)</name>
        <dbReference type="ChEBI" id="CHEBI:18420"/>
    </cofactor>
</comment>
<dbReference type="InterPro" id="IPR020550">
    <property type="entry name" value="Inositol_monophosphatase_CS"/>
</dbReference>
<dbReference type="GO" id="GO:0005886">
    <property type="term" value="C:plasma membrane"/>
    <property type="evidence" value="ECO:0007669"/>
    <property type="project" value="UniProtKB-SubCell"/>
</dbReference>
<name>A0A7J0BNY5_9BACT</name>
<dbReference type="InterPro" id="IPR050725">
    <property type="entry name" value="CysQ/Inositol_MonoPase"/>
</dbReference>
<dbReference type="PANTHER" id="PTHR43028:SF5">
    <property type="entry name" value="3'(2'),5'-BISPHOSPHATE NUCLEOTIDASE 1"/>
    <property type="match status" value="1"/>
</dbReference>
<dbReference type="Gene3D" id="3.30.540.10">
    <property type="entry name" value="Fructose-1,6-Bisphosphatase, subunit A, domain 1"/>
    <property type="match status" value="1"/>
</dbReference>
<dbReference type="InterPro" id="IPR000760">
    <property type="entry name" value="Inositol_monophosphatase-like"/>
</dbReference>
<protein>
    <recommendedName>
        <fullName evidence="9">3'(2'),5'-bisphosphate nucleotidase CysQ</fullName>
        <ecNumber evidence="9">3.1.3.7</ecNumber>
    </recommendedName>
    <alternativeName>
        <fullName evidence="9">3'(2'),5-bisphosphonucleoside 3'(2')-phosphohydrolase</fullName>
    </alternativeName>
    <alternativeName>
        <fullName evidence="9">3'-phosphoadenosine 5'-phosphate phosphatase</fullName>
        <shortName evidence="9">PAP phosphatase</shortName>
    </alternativeName>
</protein>
<dbReference type="Pfam" id="PF00459">
    <property type="entry name" value="Inositol_P"/>
    <property type="match status" value="1"/>
</dbReference>
<dbReference type="RefSeq" id="WP_174406425.1">
    <property type="nucleotide sequence ID" value="NZ_BLVO01000016.1"/>
</dbReference>
<evidence type="ECO:0000256" key="4">
    <source>
        <dbReference type="ARBA" id="ARBA00022519"/>
    </source>
</evidence>
<dbReference type="PROSITE" id="PS00629">
    <property type="entry name" value="IMP_1"/>
    <property type="match status" value="1"/>
</dbReference>
<dbReference type="InterPro" id="IPR020583">
    <property type="entry name" value="Inositol_monoP_metal-BS"/>
</dbReference>
<evidence type="ECO:0000256" key="7">
    <source>
        <dbReference type="ARBA" id="ARBA00022842"/>
    </source>
</evidence>
<dbReference type="GO" id="GO:0000103">
    <property type="term" value="P:sulfate assimilation"/>
    <property type="evidence" value="ECO:0007669"/>
    <property type="project" value="TreeGrafter"/>
</dbReference>
<organism evidence="11 12">
    <name type="scientific">Desulfovibrio subterraneus</name>
    <dbReference type="NCBI Taxonomy" id="2718620"/>
    <lineage>
        <taxon>Bacteria</taxon>
        <taxon>Pseudomonadati</taxon>
        <taxon>Thermodesulfobacteriota</taxon>
        <taxon>Desulfovibrionia</taxon>
        <taxon>Desulfovibrionales</taxon>
        <taxon>Desulfovibrionaceae</taxon>
        <taxon>Desulfovibrio</taxon>
    </lineage>
</organism>
<keyword evidence="3 9" id="KW-1003">Cell membrane</keyword>
<keyword evidence="8 9" id="KW-0472">Membrane</keyword>
<feature type="binding site" evidence="10">
    <location>
        <position position="113"/>
    </location>
    <ligand>
        <name>Mg(2+)</name>
        <dbReference type="ChEBI" id="CHEBI:18420"/>
        <label>1</label>
        <note>catalytic</note>
    </ligand>
</feature>
<dbReference type="PANTHER" id="PTHR43028">
    <property type="entry name" value="3'(2'),5'-BISPHOSPHATE NUCLEOTIDASE 1"/>
    <property type="match status" value="1"/>
</dbReference>
<dbReference type="CDD" id="cd01638">
    <property type="entry name" value="CysQ"/>
    <property type="match status" value="1"/>
</dbReference>
<evidence type="ECO:0000256" key="3">
    <source>
        <dbReference type="ARBA" id="ARBA00022475"/>
    </source>
</evidence>
<evidence type="ECO:0000313" key="12">
    <source>
        <dbReference type="Proteomes" id="UP000503840"/>
    </source>
</evidence>
<comment type="function">
    <text evidence="9">Converts adenosine-3',5'-bisphosphate (PAP) to AMP.</text>
</comment>
<keyword evidence="5 9" id="KW-0479">Metal-binding</keyword>
<comment type="catalytic activity">
    <reaction evidence="1 9">
        <text>adenosine 3',5'-bisphosphate + H2O = AMP + phosphate</text>
        <dbReference type="Rhea" id="RHEA:10040"/>
        <dbReference type="ChEBI" id="CHEBI:15377"/>
        <dbReference type="ChEBI" id="CHEBI:43474"/>
        <dbReference type="ChEBI" id="CHEBI:58343"/>
        <dbReference type="ChEBI" id="CHEBI:456215"/>
        <dbReference type="EC" id="3.1.3.7"/>
    </reaction>
</comment>